<dbReference type="PROSITE" id="PS00409">
    <property type="entry name" value="PROKAR_NTER_METHYL"/>
    <property type="match status" value="1"/>
</dbReference>
<dbReference type="SUPFAM" id="SSF54523">
    <property type="entry name" value="Pili subunits"/>
    <property type="match status" value="1"/>
</dbReference>
<gene>
    <name evidence="3" type="ORF">Metal_1370</name>
</gene>
<dbReference type="InterPro" id="IPR031982">
    <property type="entry name" value="PilE-like"/>
</dbReference>
<dbReference type="Pfam" id="PF16732">
    <property type="entry name" value="ComP_DUS"/>
    <property type="match status" value="1"/>
</dbReference>
<protein>
    <submittedName>
        <fullName evidence="3">Prepilin-type N-terminal cleavage/methylation domain-containing protein</fullName>
    </submittedName>
</protein>
<dbReference type="EMBL" id="CM001475">
    <property type="protein sequence ID" value="EIC29157.1"/>
    <property type="molecule type" value="Genomic_DNA"/>
</dbReference>
<reference evidence="3 4" key="1">
    <citation type="journal article" date="2013" name="Genome Announc.">
        <title>Genome Sequence of the Obligate Gammaproteobacterial Methanotroph Methylomicrobium album Strain BG8.</title>
        <authorList>
            <person name="Kits K.D."/>
            <person name="Kalyuzhnaya M.G."/>
            <person name="Klotz M.G."/>
            <person name="Jetten M.S."/>
            <person name="Op den Camp H.J."/>
            <person name="Vuilleumier S."/>
            <person name="Bringel F."/>
            <person name="Dispirito A.A."/>
            <person name="Murrell J.C."/>
            <person name="Bruce D."/>
            <person name="Cheng J.F."/>
            <person name="Copeland A."/>
            <person name="Goodwin L."/>
            <person name="Hauser L."/>
            <person name="Lajus A."/>
            <person name="Land M.L."/>
            <person name="Lapidus A."/>
            <person name="Lucas S."/>
            <person name="Medigue C."/>
            <person name="Pitluck S."/>
            <person name="Woyke T."/>
            <person name="Zeytun A."/>
            <person name="Stein L.Y."/>
        </authorList>
    </citation>
    <scope>NUCLEOTIDE SEQUENCE [LARGE SCALE GENOMIC DNA]</scope>
    <source>
        <strain evidence="3 4">BG8</strain>
    </source>
</reference>
<sequence length="134" mass="14128">MRASFQGFTLIEAMITMAIIGILASIAYPTYIEHIKKAKRAEAQAALVSLASAMELWKLNSNGVYTDGVNDPTAADILSDQVPVSGGTKIYSLEIATVTASAYTLKATSVDGDRCDALTYTSAGEKGGGEPDCW</sequence>
<keyword evidence="2" id="KW-0472">Membrane</keyword>
<dbReference type="HOGENOM" id="CLU_091705_6_1_6"/>
<dbReference type="PANTHER" id="PTHR30093">
    <property type="entry name" value="GENERAL SECRETION PATHWAY PROTEIN G"/>
    <property type="match status" value="1"/>
</dbReference>
<evidence type="ECO:0000256" key="2">
    <source>
        <dbReference type="SAM" id="Phobius"/>
    </source>
</evidence>
<dbReference type="AlphaFoldDB" id="H8GK33"/>
<name>H8GK33_METAL</name>
<evidence type="ECO:0000313" key="3">
    <source>
        <dbReference type="EMBL" id="EIC29157.1"/>
    </source>
</evidence>
<dbReference type="GO" id="GO:0043683">
    <property type="term" value="P:type IV pilus assembly"/>
    <property type="evidence" value="ECO:0007669"/>
    <property type="project" value="InterPro"/>
</dbReference>
<dbReference type="Gene3D" id="3.30.700.10">
    <property type="entry name" value="Glycoprotein, Type 4 Pilin"/>
    <property type="match status" value="1"/>
</dbReference>
<keyword evidence="2" id="KW-1133">Transmembrane helix</keyword>
<keyword evidence="4" id="KW-1185">Reference proteome</keyword>
<dbReference type="Pfam" id="PF07963">
    <property type="entry name" value="N_methyl"/>
    <property type="match status" value="1"/>
</dbReference>
<dbReference type="InterPro" id="IPR045584">
    <property type="entry name" value="Pilin-like"/>
</dbReference>
<evidence type="ECO:0000256" key="1">
    <source>
        <dbReference type="ARBA" id="ARBA00022481"/>
    </source>
</evidence>
<dbReference type="eggNOG" id="COG4968">
    <property type="taxonomic scope" value="Bacteria"/>
</dbReference>
<dbReference type="STRING" id="686340.Metal_1370"/>
<dbReference type="PRINTS" id="PR00813">
    <property type="entry name" value="BCTERIALGSPG"/>
</dbReference>
<dbReference type="InterPro" id="IPR000983">
    <property type="entry name" value="Bac_GSPG_pilin"/>
</dbReference>
<keyword evidence="1" id="KW-0488">Methylation</keyword>
<dbReference type="GO" id="GO:0015628">
    <property type="term" value="P:protein secretion by the type II secretion system"/>
    <property type="evidence" value="ECO:0007669"/>
    <property type="project" value="InterPro"/>
</dbReference>
<accession>H8GK33</accession>
<dbReference type="InterPro" id="IPR012902">
    <property type="entry name" value="N_methyl_site"/>
</dbReference>
<dbReference type="NCBIfam" id="TIGR02532">
    <property type="entry name" value="IV_pilin_GFxxxE"/>
    <property type="match status" value="1"/>
</dbReference>
<feature type="transmembrane region" description="Helical" evidence="2">
    <location>
        <begin position="6"/>
        <end position="31"/>
    </location>
</feature>
<proteinExistence type="predicted"/>
<dbReference type="PANTHER" id="PTHR30093:SF47">
    <property type="entry name" value="TYPE IV PILUS NON-CORE MINOR PILIN PILE"/>
    <property type="match status" value="1"/>
</dbReference>
<dbReference type="GO" id="GO:0015627">
    <property type="term" value="C:type II protein secretion system complex"/>
    <property type="evidence" value="ECO:0007669"/>
    <property type="project" value="InterPro"/>
</dbReference>
<keyword evidence="2" id="KW-0812">Transmembrane</keyword>
<evidence type="ECO:0000313" key="4">
    <source>
        <dbReference type="Proteomes" id="UP000005090"/>
    </source>
</evidence>
<organism evidence="3 4">
    <name type="scientific">Methylomicrobium album BG8</name>
    <dbReference type="NCBI Taxonomy" id="686340"/>
    <lineage>
        <taxon>Bacteria</taxon>
        <taxon>Pseudomonadati</taxon>
        <taxon>Pseudomonadota</taxon>
        <taxon>Gammaproteobacteria</taxon>
        <taxon>Methylococcales</taxon>
        <taxon>Methylococcaceae</taxon>
        <taxon>Methylomicrobium</taxon>
    </lineage>
</organism>
<dbReference type="Proteomes" id="UP000005090">
    <property type="component" value="Chromosome"/>
</dbReference>